<dbReference type="InterPro" id="IPR036129">
    <property type="entry name" value="Glycerate_kinase_sf"/>
</dbReference>
<dbReference type="GO" id="GO:0008887">
    <property type="term" value="F:glycerate kinase activity"/>
    <property type="evidence" value="ECO:0007669"/>
    <property type="project" value="InterPro"/>
</dbReference>
<accession>A0A645INI9</accession>
<reference evidence="1" key="1">
    <citation type="submission" date="2019-08" db="EMBL/GenBank/DDBJ databases">
        <authorList>
            <person name="Kucharzyk K."/>
            <person name="Murdoch R.W."/>
            <person name="Higgins S."/>
            <person name="Loffler F."/>
        </authorList>
    </citation>
    <scope>NUCLEOTIDE SEQUENCE</scope>
</reference>
<dbReference type="PANTHER" id="PTHR21599">
    <property type="entry name" value="GLYCERATE KINASE"/>
    <property type="match status" value="1"/>
</dbReference>
<dbReference type="GO" id="GO:0031388">
    <property type="term" value="P:organic acid phosphorylation"/>
    <property type="evidence" value="ECO:0007669"/>
    <property type="project" value="InterPro"/>
</dbReference>
<dbReference type="Pfam" id="PF02595">
    <property type="entry name" value="Gly_kinase"/>
    <property type="match status" value="1"/>
</dbReference>
<dbReference type="AlphaFoldDB" id="A0A645INI9"/>
<dbReference type="InterPro" id="IPR018197">
    <property type="entry name" value="Glycerate_kinase_RE-like"/>
</dbReference>
<dbReference type="InterPro" id="IPR004381">
    <property type="entry name" value="Glycerate_kinase"/>
</dbReference>
<protein>
    <recommendedName>
        <fullName evidence="2">Glycerate 3-kinase</fullName>
    </recommendedName>
</protein>
<evidence type="ECO:0008006" key="2">
    <source>
        <dbReference type="Google" id="ProtNLM"/>
    </source>
</evidence>
<dbReference type="EMBL" id="VSSQ01119000">
    <property type="protein sequence ID" value="MPN52670.1"/>
    <property type="molecule type" value="Genomic_DNA"/>
</dbReference>
<dbReference type="PANTHER" id="PTHR21599:SF0">
    <property type="entry name" value="GLYCERATE KINASE"/>
    <property type="match status" value="1"/>
</dbReference>
<proteinExistence type="predicted"/>
<sequence length="157" mass="16496">MTGLRFENEKGAGAAGGLGWALMTFAGGKMLSGIDFMLDVTHFDALISDVDFIFTGEGKIDFQSVSGKVISGIGRRARAAGKTVIAVGGCVEPDAVAALKQTGVTAVESACTAPCDLNEAMKHAPERLRQAAARAAEMIKIGILTKKEEEKNEYNDT</sequence>
<comment type="caution">
    <text evidence="1">The sequence shown here is derived from an EMBL/GenBank/DDBJ whole genome shotgun (WGS) entry which is preliminary data.</text>
</comment>
<evidence type="ECO:0000313" key="1">
    <source>
        <dbReference type="EMBL" id="MPN52670.1"/>
    </source>
</evidence>
<gene>
    <name evidence="1" type="ORF">SDC9_200332</name>
</gene>
<organism evidence="1">
    <name type="scientific">bioreactor metagenome</name>
    <dbReference type="NCBI Taxonomy" id="1076179"/>
    <lineage>
        <taxon>unclassified sequences</taxon>
        <taxon>metagenomes</taxon>
        <taxon>ecological metagenomes</taxon>
    </lineage>
</organism>
<name>A0A645INI9_9ZZZZ</name>
<dbReference type="SUPFAM" id="SSF110738">
    <property type="entry name" value="Glycerate kinase I"/>
    <property type="match status" value="1"/>
</dbReference>
<dbReference type="Gene3D" id="3.40.50.10350">
    <property type="entry name" value="Glycerate kinase, domain 1"/>
    <property type="match status" value="1"/>
</dbReference>